<gene>
    <name evidence="1" type="ORF">QNI19_31845</name>
</gene>
<protein>
    <submittedName>
        <fullName evidence="1">Uncharacterized protein</fullName>
    </submittedName>
</protein>
<proteinExistence type="predicted"/>
<comment type="caution">
    <text evidence="1">The sequence shown here is derived from an EMBL/GenBank/DDBJ whole genome shotgun (WGS) entry which is preliminary data.</text>
</comment>
<evidence type="ECO:0000313" key="1">
    <source>
        <dbReference type="EMBL" id="MDJ1497575.1"/>
    </source>
</evidence>
<keyword evidence="2" id="KW-1185">Reference proteome</keyword>
<dbReference type="EMBL" id="JASJOT010000034">
    <property type="protein sequence ID" value="MDJ1497575.1"/>
    <property type="molecule type" value="Genomic_DNA"/>
</dbReference>
<dbReference type="Proteomes" id="UP001228581">
    <property type="component" value="Unassembled WGS sequence"/>
</dbReference>
<evidence type="ECO:0000313" key="2">
    <source>
        <dbReference type="Proteomes" id="UP001228581"/>
    </source>
</evidence>
<accession>A0ABT7CV35</accession>
<sequence>MISLDEYEKLTIDQKADLMWSKGTFLQAKAIKGGIVSLYSLGSFYVELSYNPIKNSIENLAAFKQIEQLDSFLEKIDLNDLGKD</sequence>
<reference evidence="1 2" key="1">
    <citation type="submission" date="2023-05" db="EMBL/GenBank/DDBJ databases">
        <authorList>
            <person name="Zhang X."/>
        </authorList>
    </citation>
    <scope>NUCLEOTIDE SEQUENCE [LARGE SCALE GENOMIC DNA]</scope>
    <source>
        <strain evidence="1 2">DM2B3-1</strain>
    </source>
</reference>
<organism evidence="1 2">
    <name type="scientific">Xanthocytophaga flava</name>
    <dbReference type="NCBI Taxonomy" id="3048013"/>
    <lineage>
        <taxon>Bacteria</taxon>
        <taxon>Pseudomonadati</taxon>
        <taxon>Bacteroidota</taxon>
        <taxon>Cytophagia</taxon>
        <taxon>Cytophagales</taxon>
        <taxon>Rhodocytophagaceae</taxon>
        <taxon>Xanthocytophaga</taxon>
    </lineage>
</organism>
<name>A0ABT7CV35_9BACT</name>
<dbReference type="RefSeq" id="WP_314003240.1">
    <property type="nucleotide sequence ID" value="NZ_JASJOT010000034.1"/>
</dbReference>